<name>A0ACC2M0B0_PERAE</name>
<reference evidence="1 2" key="1">
    <citation type="journal article" date="2022" name="Hortic Res">
        <title>A haplotype resolved chromosomal level avocado genome allows analysis of novel avocado genes.</title>
        <authorList>
            <person name="Nath O."/>
            <person name="Fletcher S.J."/>
            <person name="Hayward A."/>
            <person name="Shaw L.M."/>
            <person name="Masouleh A.K."/>
            <person name="Furtado A."/>
            <person name="Henry R.J."/>
            <person name="Mitter N."/>
        </authorList>
    </citation>
    <scope>NUCLEOTIDE SEQUENCE [LARGE SCALE GENOMIC DNA]</scope>
    <source>
        <strain evidence="2">cv. Hass</strain>
    </source>
</reference>
<dbReference type="EMBL" id="CM056813">
    <property type="protein sequence ID" value="KAJ8639031.1"/>
    <property type="molecule type" value="Genomic_DNA"/>
</dbReference>
<dbReference type="Proteomes" id="UP001234297">
    <property type="component" value="Chromosome 5"/>
</dbReference>
<sequence>MNPTKLIFITAILACALVMRPTIAISEEEEEEKEQVPITEDESEFQPFELRGASRFLLSKKKTHKTLKCNKNPRICRAKGSPGPYCCEKKCVDLMTDRLNCGVCGHKCKYSEECCRGKCVNLKLDKRNCGRCNNRCSKGDVCVYGLCNYA</sequence>
<accession>A0ACC2M0B0</accession>
<proteinExistence type="predicted"/>
<protein>
    <submittedName>
        <fullName evidence="1">Uncharacterized protein</fullName>
    </submittedName>
</protein>
<evidence type="ECO:0000313" key="1">
    <source>
        <dbReference type="EMBL" id="KAJ8639031.1"/>
    </source>
</evidence>
<gene>
    <name evidence="1" type="ORF">MRB53_015725</name>
</gene>
<comment type="caution">
    <text evidence="1">The sequence shown here is derived from an EMBL/GenBank/DDBJ whole genome shotgun (WGS) entry which is preliminary data.</text>
</comment>
<evidence type="ECO:0000313" key="2">
    <source>
        <dbReference type="Proteomes" id="UP001234297"/>
    </source>
</evidence>
<organism evidence="1 2">
    <name type="scientific">Persea americana</name>
    <name type="common">Avocado</name>
    <dbReference type="NCBI Taxonomy" id="3435"/>
    <lineage>
        <taxon>Eukaryota</taxon>
        <taxon>Viridiplantae</taxon>
        <taxon>Streptophyta</taxon>
        <taxon>Embryophyta</taxon>
        <taxon>Tracheophyta</taxon>
        <taxon>Spermatophyta</taxon>
        <taxon>Magnoliopsida</taxon>
        <taxon>Magnoliidae</taxon>
        <taxon>Laurales</taxon>
        <taxon>Lauraceae</taxon>
        <taxon>Persea</taxon>
    </lineage>
</organism>
<keyword evidence="2" id="KW-1185">Reference proteome</keyword>